<reference evidence="1" key="1">
    <citation type="submission" date="2023-04" db="EMBL/GenBank/DDBJ databases">
        <title>Draft Genome sequencing of Naganishia species isolated from polar environments using Oxford Nanopore Technology.</title>
        <authorList>
            <person name="Leo P."/>
            <person name="Venkateswaran K."/>
        </authorList>
    </citation>
    <scope>NUCLEOTIDE SEQUENCE</scope>
    <source>
        <strain evidence="1">MNA-CCFEE 5261</strain>
    </source>
</reference>
<dbReference type="Proteomes" id="UP001241377">
    <property type="component" value="Unassembled WGS sequence"/>
</dbReference>
<dbReference type="EMBL" id="JASBWR010000001">
    <property type="protein sequence ID" value="KAJ9113970.1"/>
    <property type="molecule type" value="Genomic_DNA"/>
</dbReference>
<keyword evidence="2" id="KW-1185">Reference proteome</keyword>
<proteinExistence type="predicted"/>
<accession>A0ACC2WS17</accession>
<comment type="caution">
    <text evidence="1">The sequence shown here is derived from an EMBL/GenBank/DDBJ whole genome shotgun (WGS) entry which is preliminary data.</text>
</comment>
<organism evidence="1 2">
    <name type="scientific">Naganishia cerealis</name>
    <dbReference type="NCBI Taxonomy" id="610337"/>
    <lineage>
        <taxon>Eukaryota</taxon>
        <taxon>Fungi</taxon>
        <taxon>Dikarya</taxon>
        <taxon>Basidiomycota</taxon>
        <taxon>Agaricomycotina</taxon>
        <taxon>Tremellomycetes</taxon>
        <taxon>Filobasidiales</taxon>
        <taxon>Filobasidiaceae</taxon>
        <taxon>Naganishia</taxon>
    </lineage>
</organism>
<sequence>MQEVDCRWIWALSLQHMEVTAAGARIPTLNGILPAEPLPTTGPGYPHTKQVYVDQFVYSLSESVRLRVCNIPPPKVKGFLPLDEPIDLLNVAFENPRTIASAKLERQKAAERAMKIQKMNKRSKGTQQPRAILPLEPVATDGIISSLDSSNSEPPIDETQDIYDVPDRITGRETVAELRKIHPERDWRFVEINITYQVRTTHPPPRYQPY</sequence>
<name>A0ACC2WS17_9TREE</name>
<protein>
    <submittedName>
        <fullName evidence="1">Uncharacterized protein</fullName>
    </submittedName>
</protein>
<gene>
    <name evidence="1" type="ORF">QFC19_000166</name>
</gene>
<evidence type="ECO:0000313" key="2">
    <source>
        <dbReference type="Proteomes" id="UP001241377"/>
    </source>
</evidence>
<evidence type="ECO:0000313" key="1">
    <source>
        <dbReference type="EMBL" id="KAJ9113970.1"/>
    </source>
</evidence>